<keyword evidence="3" id="KW-0998">Cell outer membrane</keyword>
<dbReference type="EMBL" id="UGXK01000001">
    <property type="protein sequence ID" value="SUG69736.1"/>
    <property type="molecule type" value="Genomic_DNA"/>
</dbReference>
<organism evidence="4 5">
    <name type="scientific">Salmonella enterica I</name>
    <dbReference type="NCBI Taxonomy" id="59201"/>
    <lineage>
        <taxon>Bacteria</taxon>
        <taxon>Pseudomonadati</taxon>
        <taxon>Pseudomonadota</taxon>
        <taxon>Gammaproteobacteria</taxon>
        <taxon>Enterobacterales</taxon>
        <taxon>Enterobacteriaceae</taxon>
        <taxon>Salmonella</taxon>
    </lineage>
</organism>
<name>A0A379UQR8_SALET</name>
<keyword evidence="2" id="KW-0472">Membrane</keyword>
<dbReference type="AlphaFoldDB" id="A0A379UQR8"/>
<accession>A0A379UQR8</accession>
<protein>
    <submittedName>
        <fullName evidence="4">Ferric-rhodotorulic acid outer membrane transporter</fullName>
    </submittedName>
</protein>
<comment type="subcellular location">
    <subcellularLocation>
        <location evidence="1">Cell outer membrane</location>
    </subcellularLocation>
</comment>
<evidence type="ECO:0000256" key="2">
    <source>
        <dbReference type="ARBA" id="ARBA00023136"/>
    </source>
</evidence>
<dbReference type="GO" id="GO:0009279">
    <property type="term" value="C:cell outer membrane"/>
    <property type="evidence" value="ECO:0007669"/>
    <property type="project" value="UniProtKB-SubCell"/>
</dbReference>
<dbReference type="Proteomes" id="UP000255534">
    <property type="component" value="Unassembled WGS sequence"/>
</dbReference>
<sequence length="110" mass="12531">MMYIDALVDKETGTLVSPYGASYPVVGGTGWNSGKRKVDAIDLFADGAYELFGRQHNMMFGGSYSKQNNRYFSAWANVFPDDIGNFSAFNGNFPQTHWRHKIWRRTIPRI</sequence>
<proteinExistence type="predicted"/>
<evidence type="ECO:0000313" key="4">
    <source>
        <dbReference type="EMBL" id="SUG69736.1"/>
    </source>
</evidence>
<reference evidence="4 5" key="1">
    <citation type="submission" date="2018-06" db="EMBL/GenBank/DDBJ databases">
        <authorList>
            <consortium name="Pathogen Informatics"/>
            <person name="Doyle S."/>
        </authorList>
    </citation>
    <scope>NUCLEOTIDE SEQUENCE [LARGE SCALE GENOMIC DNA]</scope>
    <source>
        <strain evidence="4 5">NCTC5798</strain>
    </source>
</reference>
<dbReference type="Gene3D" id="2.40.170.20">
    <property type="entry name" value="TonB-dependent receptor, beta-barrel domain"/>
    <property type="match status" value="1"/>
</dbReference>
<evidence type="ECO:0000256" key="3">
    <source>
        <dbReference type="ARBA" id="ARBA00023237"/>
    </source>
</evidence>
<dbReference type="InterPro" id="IPR036942">
    <property type="entry name" value="Beta-barrel_TonB_sf"/>
</dbReference>
<evidence type="ECO:0000256" key="1">
    <source>
        <dbReference type="ARBA" id="ARBA00004442"/>
    </source>
</evidence>
<evidence type="ECO:0000313" key="5">
    <source>
        <dbReference type="Proteomes" id="UP000255534"/>
    </source>
</evidence>
<gene>
    <name evidence="4" type="primary">fhuE_2</name>
    <name evidence="4" type="ORF">NCTC5798_00816</name>
</gene>